<dbReference type="InterPro" id="IPR023299">
    <property type="entry name" value="ATPase_P-typ_cyto_dom_N"/>
</dbReference>
<sequence length="710" mass="74321">MTTPTTTTTATATPQARPRALTLLDAALVRPALWQAFAKLDPRVQWRNPVMFIVFIGSLFTTLLWLQALTAAQDMGMRPAFILAVAVWLWFTVLFANFAEALAEGRSKAQAASLRGLRKDTWAKKLSEPRHGARFLPEQAANLRRGDVVQVDAGDVIPLDGEVIEGMASVDESAITGESAPVVRESGGDFSAVTGGTRVLSDWLVVRISVNPGESFLDRMIGMVEAAKRQKTPNEVALTILLVALTIVFLVVTVTLLPFSIFSVSASGSGTVVSLTALIALLVCLIPTTIGGLLSAVGVAGMSRMMQANVIATSGRAVEAAGDVDVLMLDKTGTITHGNRQASTFLPAPGVSRAHLARAALMASLADETPEGRSIVELARREGIEAEADAAGGVVLVPFTAQTRMSGVDLPARGTAASVALRKGAVQALARHVQALGGALPQEVARAADDVARRGSTPLAVAEGARVLGVVELKDIVKAGIQARFAELRRMGIKTVMITGDNKLTAAAIAAEAGVDDFLAEATPEDKLALIRRYQSEGRLVAMTGDGTNDAPALAQADVAVAMGSGTQAAKEAGNMVDLDSNPTKLLEVVETGKALLMTRGSLTTFSIANDVAKYFAIIPAMFVSTYPQLGALNVMGLASPSSAILSAVIFNALIIVFLIPLALQGVRYRPVGAAALLRRNLAIYGMGGLIVPFIGIKLIDWALVAVGLV</sequence>
<keyword evidence="10 16" id="KW-0460">Magnesium</keyword>
<dbReference type="InterPro" id="IPR036412">
    <property type="entry name" value="HAD-like_sf"/>
</dbReference>
<evidence type="ECO:0000259" key="17">
    <source>
        <dbReference type="Pfam" id="PF00122"/>
    </source>
</evidence>
<dbReference type="HAMAP" id="MF_00285">
    <property type="entry name" value="KdpB"/>
    <property type="match status" value="1"/>
</dbReference>
<feature type="active site" description="4-aspartylphosphate intermediate" evidence="16">
    <location>
        <position position="330"/>
    </location>
</feature>
<feature type="transmembrane region" description="Helical" evidence="16">
    <location>
        <begin position="273"/>
        <end position="297"/>
    </location>
</feature>
<dbReference type="EMBL" id="FOMQ01000024">
    <property type="protein sequence ID" value="SFE27935.1"/>
    <property type="molecule type" value="Genomic_DNA"/>
</dbReference>
<feature type="binding site" evidence="16">
    <location>
        <position position="550"/>
    </location>
    <ligand>
        <name>Mg(2+)</name>
        <dbReference type="ChEBI" id="CHEBI:18420"/>
    </ligand>
</feature>
<keyword evidence="6 16" id="KW-0812">Transmembrane</keyword>
<dbReference type="GO" id="GO:0005886">
    <property type="term" value="C:plasma membrane"/>
    <property type="evidence" value="ECO:0007669"/>
    <property type="project" value="UniProtKB-SubCell"/>
</dbReference>
<evidence type="ECO:0000256" key="6">
    <source>
        <dbReference type="ARBA" id="ARBA00022692"/>
    </source>
</evidence>
<feature type="transmembrane region" description="Helical" evidence="16">
    <location>
        <begin position="236"/>
        <end position="261"/>
    </location>
</feature>
<dbReference type="PANTHER" id="PTHR43743:SF1">
    <property type="entry name" value="POTASSIUM-TRANSPORTING ATPASE ATP-BINDING SUBUNIT"/>
    <property type="match status" value="1"/>
</dbReference>
<accession>A0A1I1Z8A1</accession>
<comment type="catalytic activity">
    <reaction evidence="16">
        <text>K(+)(out) + ATP + H2O = K(+)(in) + ADP + phosphate + H(+)</text>
        <dbReference type="Rhea" id="RHEA:16777"/>
        <dbReference type="ChEBI" id="CHEBI:15377"/>
        <dbReference type="ChEBI" id="CHEBI:15378"/>
        <dbReference type="ChEBI" id="CHEBI:29103"/>
        <dbReference type="ChEBI" id="CHEBI:30616"/>
        <dbReference type="ChEBI" id="CHEBI:43474"/>
        <dbReference type="ChEBI" id="CHEBI:456216"/>
        <dbReference type="EC" id="7.2.2.6"/>
    </reaction>
</comment>
<dbReference type="FunFam" id="2.70.150.10:FF:000010">
    <property type="entry name" value="Potassium-transporting ATPase ATP-binding subunit"/>
    <property type="match status" value="1"/>
</dbReference>
<dbReference type="SUPFAM" id="SSF56784">
    <property type="entry name" value="HAD-like"/>
    <property type="match status" value="1"/>
</dbReference>
<dbReference type="SUPFAM" id="SSF81665">
    <property type="entry name" value="Calcium ATPase, transmembrane domain M"/>
    <property type="match status" value="1"/>
</dbReference>
<comment type="subcellular location">
    <subcellularLocation>
        <location evidence="1 16">Cell membrane</location>
        <topology evidence="1 16">Multi-pass membrane protein</topology>
    </subcellularLocation>
</comment>
<dbReference type="InterPro" id="IPR018303">
    <property type="entry name" value="ATPase_P-typ_P_site"/>
</dbReference>
<dbReference type="InterPro" id="IPR059000">
    <property type="entry name" value="ATPase_P-type_domA"/>
</dbReference>
<evidence type="ECO:0000313" key="18">
    <source>
        <dbReference type="EMBL" id="SFE27935.1"/>
    </source>
</evidence>
<feature type="binding site" evidence="16">
    <location>
        <position position="546"/>
    </location>
    <ligand>
        <name>Mg(2+)</name>
        <dbReference type="ChEBI" id="CHEBI:18420"/>
    </ligand>
</feature>
<feature type="transmembrane region" description="Helical" evidence="16">
    <location>
        <begin position="49"/>
        <end position="68"/>
    </location>
</feature>
<dbReference type="InterPro" id="IPR001757">
    <property type="entry name" value="P_typ_ATPase"/>
</dbReference>
<dbReference type="InterPro" id="IPR008250">
    <property type="entry name" value="ATPase_P-typ_transduc_dom_A_sf"/>
</dbReference>
<gene>
    <name evidence="16" type="primary">kdpB</name>
    <name evidence="18" type="ORF">SAMN04489710_12420</name>
</gene>
<dbReference type="EC" id="7.2.2.6" evidence="16"/>
<dbReference type="AlphaFoldDB" id="A0A1I1Z8A1"/>
<evidence type="ECO:0000256" key="9">
    <source>
        <dbReference type="ARBA" id="ARBA00022840"/>
    </source>
</evidence>
<reference evidence="19" key="1">
    <citation type="submission" date="2016-10" db="EMBL/GenBank/DDBJ databases">
        <authorList>
            <person name="Varghese N."/>
            <person name="Submissions S."/>
        </authorList>
    </citation>
    <scope>NUCLEOTIDE SEQUENCE [LARGE SCALE GENOMIC DNA]</scope>
    <source>
        <strain evidence="19">DSM 7481</strain>
    </source>
</reference>
<feature type="binding site" evidence="16">
    <location>
        <begin position="399"/>
        <end position="406"/>
    </location>
    <ligand>
        <name>ATP</name>
        <dbReference type="ChEBI" id="CHEBI:30616"/>
    </ligand>
</feature>
<comment type="similarity">
    <text evidence="16">Belongs to the cation transport ATPase (P-type) (TC 3.A.3) family. Type IA subfamily.</text>
</comment>
<dbReference type="GO" id="GO:0016887">
    <property type="term" value="F:ATP hydrolysis activity"/>
    <property type="evidence" value="ECO:0007669"/>
    <property type="project" value="InterPro"/>
</dbReference>
<keyword evidence="11 16" id="KW-0630">Potassium</keyword>
<keyword evidence="14 16" id="KW-0406">Ion transport</keyword>
<keyword evidence="13 16" id="KW-1133">Transmembrane helix</keyword>
<dbReference type="Proteomes" id="UP000199517">
    <property type="component" value="Unassembled WGS sequence"/>
</dbReference>
<keyword evidence="4 16" id="KW-0633">Potassium transport</keyword>
<keyword evidence="3 16" id="KW-1003">Cell membrane</keyword>
<dbReference type="NCBIfam" id="TIGR01494">
    <property type="entry name" value="ATPase_P-type"/>
    <property type="match status" value="2"/>
</dbReference>
<evidence type="ECO:0000256" key="1">
    <source>
        <dbReference type="ARBA" id="ARBA00004651"/>
    </source>
</evidence>
<keyword evidence="7 16" id="KW-0479">Metal-binding</keyword>
<evidence type="ECO:0000256" key="4">
    <source>
        <dbReference type="ARBA" id="ARBA00022538"/>
    </source>
</evidence>
<dbReference type="InterPro" id="IPR023298">
    <property type="entry name" value="ATPase_P-typ_TM_dom_sf"/>
</dbReference>
<feature type="binding site" evidence="16">
    <location>
        <position position="371"/>
    </location>
    <ligand>
        <name>ATP</name>
        <dbReference type="ChEBI" id="CHEBI:30616"/>
    </ligand>
</feature>
<evidence type="ECO:0000256" key="11">
    <source>
        <dbReference type="ARBA" id="ARBA00022958"/>
    </source>
</evidence>
<keyword evidence="15 16" id="KW-0472">Membrane</keyword>
<name>A0A1I1Z8A1_9BURK</name>
<evidence type="ECO:0000256" key="7">
    <source>
        <dbReference type="ARBA" id="ARBA00022723"/>
    </source>
</evidence>
<evidence type="ECO:0000256" key="5">
    <source>
        <dbReference type="ARBA" id="ARBA00022553"/>
    </source>
</evidence>
<comment type="function">
    <text evidence="16">Part of the high-affinity ATP-driven potassium transport (or Kdp) system, which catalyzes the hydrolysis of ATP coupled with the electrogenic transport of potassium into the cytoplasm. This subunit is responsible for energy coupling to the transport system and for the release of the potassium ions to the cytoplasm.</text>
</comment>
<protein>
    <recommendedName>
        <fullName evidence="16">Potassium-transporting ATPase ATP-binding subunit</fullName>
        <ecNumber evidence="16">7.2.2.6</ecNumber>
    </recommendedName>
    <alternativeName>
        <fullName evidence="16">ATP phosphohydrolase [potassium-transporting] B chain</fullName>
    </alternativeName>
    <alternativeName>
        <fullName evidence="16">Potassium-binding and translocating subunit B</fullName>
    </alternativeName>
    <alternativeName>
        <fullName evidence="16">Potassium-translocating ATPase B chain</fullName>
    </alternativeName>
</protein>
<dbReference type="STRING" id="32040.SAMN04489710_12420"/>
<proteinExistence type="inferred from homology"/>
<dbReference type="Gene3D" id="3.40.50.1000">
    <property type="entry name" value="HAD superfamily/HAD-like"/>
    <property type="match status" value="1"/>
</dbReference>
<evidence type="ECO:0000313" key="19">
    <source>
        <dbReference type="Proteomes" id="UP000199517"/>
    </source>
</evidence>
<dbReference type="RefSeq" id="WP_092957569.1">
    <property type="nucleotide sequence ID" value="NZ_FOMQ01000024.1"/>
</dbReference>
<feature type="transmembrane region" description="Helical" evidence="16">
    <location>
        <begin position="684"/>
        <end position="709"/>
    </location>
</feature>
<dbReference type="SUPFAM" id="SSF81653">
    <property type="entry name" value="Calcium ATPase, transduction domain A"/>
    <property type="match status" value="1"/>
</dbReference>
<feature type="binding site" evidence="16">
    <location>
        <position position="423"/>
    </location>
    <ligand>
        <name>ATP</name>
        <dbReference type="ChEBI" id="CHEBI:30616"/>
    </ligand>
</feature>
<dbReference type="PRINTS" id="PR00119">
    <property type="entry name" value="CATATPASE"/>
</dbReference>
<evidence type="ECO:0000256" key="14">
    <source>
        <dbReference type="ARBA" id="ARBA00023065"/>
    </source>
</evidence>
<keyword evidence="9 16" id="KW-0067">ATP-binding</keyword>
<dbReference type="SFLD" id="SFLDS00003">
    <property type="entry name" value="Haloacid_Dehalogenase"/>
    <property type="match status" value="1"/>
</dbReference>
<dbReference type="GO" id="GO:0005524">
    <property type="term" value="F:ATP binding"/>
    <property type="evidence" value="ECO:0007669"/>
    <property type="project" value="UniProtKB-UniRule"/>
</dbReference>
<evidence type="ECO:0000256" key="3">
    <source>
        <dbReference type="ARBA" id="ARBA00022475"/>
    </source>
</evidence>
<dbReference type="Pfam" id="PF00702">
    <property type="entry name" value="Hydrolase"/>
    <property type="match status" value="1"/>
</dbReference>
<organism evidence="18 19">
    <name type="scientific">Paracidovorax konjaci</name>
    <dbReference type="NCBI Taxonomy" id="32040"/>
    <lineage>
        <taxon>Bacteria</taxon>
        <taxon>Pseudomonadati</taxon>
        <taxon>Pseudomonadota</taxon>
        <taxon>Betaproteobacteria</taxon>
        <taxon>Burkholderiales</taxon>
        <taxon>Comamonadaceae</taxon>
        <taxon>Paracidovorax</taxon>
    </lineage>
</organism>
<evidence type="ECO:0000256" key="16">
    <source>
        <dbReference type="HAMAP-Rule" id="MF_00285"/>
    </source>
</evidence>
<dbReference type="FunFam" id="3.40.1110.10:FF:000007">
    <property type="entry name" value="Potassium-transporting ATPase ATP-binding subunit"/>
    <property type="match status" value="1"/>
</dbReference>
<dbReference type="SFLD" id="SFLDF00027">
    <property type="entry name" value="p-type_atpase"/>
    <property type="match status" value="1"/>
</dbReference>
<dbReference type="SFLD" id="SFLDG00002">
    <property type="entry name" value="C1.7:_P-type_atpase_like"/>
    <property type="match status" value="1"/>
</dbReference>
<dbReference type="Gene3D" id="2.70.150.10">
    <property type="entry name" value="Calcium-transporting ATPase, cytoplasmic transduction domain A"/>
    <property type="match status" value="1"/>
</dbReference>
<keyword evidence="2 16" id="KW-0813">Transport</keyword>
<dbReference type="InterPro" id="IPR006391">
    <property type="entry name" value="P-type_ATPase_bsu_IA"/>
</dbReference>
<keyword evidence="19" id="KW-1185">Reference proteome</keyword>
<feature type="transmembrane region" description="Helical" evidence="16">
    <location>
        <begin position="644"/>
        <end position="664"/>
    </location>
</feature>
<keyword evidence="12 16" id="KW-1278">Translocase</keyword>
<evidence type="ECO:0000256" key="10">
    <source>
        <dbReference type="ARBA" id="ARBA00022842"/>
    </source>
</evidence>
<dbReference type="InterPro" id="IPR023214">
    <property type="entry name" value="HAD_sf"/>
</dbReference>
<dbReference type="Pfam" id="PF00122">
    <property type="entry name" value="E1-E2_ATPase"/>
    <property type="match status" value="1"/>
</dbReference>
<keyword evidence="8 16" id="KW-0547">Nucleotide-binding</keyword>
<evidence type="ECO:0000256" key="12">
    <source>
        <dbReference type="ARBA" id="ARBA00022967"/>
    </source>
</evidence>
<dbReference type="PROSITE" id="PS00154">
    <property type="entry name" value="ATPASE_E1_E2"/>
    <property type="match status" value="1"/>
</dbReference>
<dbReference type="InterPro" id="IPR044492">
    <property type="entry name" value="P_typ_ATPase_HD_dom"/>
</dbReference>
<dbReference type="GO" id="GO:0008556">
    <property type="term" value="F:P-type potassium transmembrane transporter activity"/>
    <property type="evidence" value="ECO:0007669"/>
    <property type="project" value="UniProtKB-UniRule"/>
</dbReference>
<evidence type="ECO:0000256" key="8">
    <source>
        <dbReference type="ARBA" id="ARBA00022741"/>
    </source>
</evidence>
<feature type="domain" description="P-type ATPase A" evidence="17">
    <location>
        <begin position="140"/>
        <end position="225"/>
    </location>
</feature>
<comment type="caution">
    <text evidence="16">Lacks conserved residue(s) required for the propagation of feature annotation.</text>
</comment>
<dbReference type="PANTHER" id="PTHR43743">
    <property type="entry name" value="POTASSIUM-TRANSPORTING ATPASE ATP-BINDING SUBUNIT"/>
    <property type="match status" value="1"/>
</dbReference>
<keyword evidence="5 16" id="KW-0597">Phosphoprotein</keyword>
<feature type="transmembrane region" description="Helical" evidence="16">
    <location>
        <begin position="80"/>
        <end position="99"/>
    </location>
</feature>
<dbReference type="GO" id="GO:0000287">
    <property type="term" value="F:magnesium ion binding"/>
    <property type="evidence" value="ECO:0007669"/>
    <property type="project" value="UniProtKB-UniRule"/>
</dbReference>
<dbReference type="CDD" id="cd02078">
    <property type="entry name" value="P-type_ATPase_K"/>
    <property type="match status" value="1"/>
</dbReference>
<dbReference type="NCBIfam" id="TIGR01497">
    <property type="entry name" value="kdpB"/>
    <property type="match status" value="1"/>
</dbReference>
<feature type="binding site" evidence="16">
    <location>
        <position position="367"/>
    </location>
    <ligand>
        <name>ATP</name>
        <dbReference type="ChEBI" id="CHEBI:30616"/>
    </ligand>
</feature>
<evidence type="ECO:0000256" key="13">
    <source>
        <dbReference type="ARBA" id="ARBA00022989"/>
    </source>
</evidence>
<evidence type="ECO:0000256" key="15">
    <source>
        <dbReference type="ARBA" id="ARBA00023136"/>
    </source>
</evidence>
<evidence type="ECO:0000256" key="2">
    <source>
        <dbReference type="ARBA" id="ARBA00022448"/>
    </source>
</evidence>
<comment type="subunit">
    <text evidence="16">The system is composed of three essential subunits: KdpA, KdpB and KdpC.</text>
</comment>
<dbReference type="OrthoDB" id="9814270at2"/>
<dbReference type="Gene3D" id="3.40.1110.10">
    <property type="entry name" value="Calcium-transporting ATPase, cytoplasmic domain N"/>
    <property type="match status" value="1"/>
</dbReference>